<dbReference type="AlphaFoldDB" id="A0A834T128"/>
<evidence type="ECO:0000313" key="2">
    <source>
        <dbReference type="Proteomes" id="UP000634136"/>
    </source>
</evidence>
<organism evidence="1 2">
    <name type="scientific">Senna tora</name>
    <dbReference type="NCBI Taxonomy" id="362788"/>
    <lineage>
        <taxon>Eukaryota</taxon>
        <taxon>Viridiplantae</taxon>
        <taxon>Streptophyta</taxon>
        <taxon>Embryophyta</taxon>
        <taxon>Tracheophyta</taxon>
        <taxon>Spermatophyta</taxon>
        <taxon>Magnoliopsida</taxon>
        <taxon>eudicotyledons</taxon>
        <taxon>Gunneridae</taxon>
        <taxon>Pentapetalae</taxon>
        <taxon>rosids</taxon>
        <taxon>fabids</taxon>
        <taxon>Fabales</taxon>
        <taxon>Fabaceae</taxon>
        <taxon>Caesalpinioideae</taxon>
        <taxon>Cassia clade</taxon>
        <taxon>Senna</taxon>
    </lineage>
</organism>
<name>A0A834T128_9FABA</name>
<comment type="caution">
    <text evidence="1">The sequence shown here is derived from an EMBL/GenBank/DDBJ whole genome shotgun (WGS) entry which is preliminary data.</text>
</comment>
<proteinExistence type="predicted"/>
<accession>A0A834T128</accession>
<dbReference type="EMBL" id="JAAIUW010000010">
    <property type="protein sequence ID" value="KAF7813283.1"/>
    <property type="molecule type" value="Genomic_DNA"/>
</dbReference>
<reference evidence="1" key="1">
    <citation type="submission" date="2020-09" db="EMBL/GenBank/DDBJ databases">
        <title>Genome-Enabled Discovery of Anthraquinone Biosynthesis in Senna tora.</title>
        <authorList>
            <person name="Kang S.-H."/>
            <person name="Pandey R.P."/>
            <person name="Lee C.-M."/>
            <person name="Sim J.-S."/>
            <person name="Jeong J.-T."/>
            <person name="Choi B.-S."/>
            <person name="Jung M."/>
            <person name="Ginzburg D."/>
            <person name="Zhao K."/>
            <person name="Won S.Y."/>
            <person name="Oh T.-J."/>
            <person name="Yu Y."/>
            <person name="Kim N.-H."/>
            <person name="Lee O.R."/>
            <person name="Lee T.-H."/>
            <person name="Bashyal P."/>
            <person name="Kim T.-S."/>
            <person name="Lee W.-H."/>
            <person name="Kawkins C."/>
            <person name="Kim C.-K."/>
            <person name="Kim J.S."/>
            <person name="Ahn B.O."/>
            <person name="Rhee S.Y."/>
            <person name="Sohng J.K."/>
        </authorList>
    </citation>
    <scope>NUCLEOTIDE SEQUENCE</scope>
    <source>
        <tissue evidence="1">Leaf</tissue>
    </source>
</reference>
<sequence length="106" mass="12540">MKYEFEAKTIHRVLVLSTFKWKMHPVTPLSFLDHIIRRLGLKSHLHWEFLKRCENLILSIYRWCCEDGGGVGMEDEGKRVRRAERYSHPSLVAIPHDSDNVTLKHK</sequence>
<gene>
    <name evidence="1" type="ORF">G2W53_034259</name>
</gene>
<dbReference type="OrthoDB" id="1716389at2759"/>
<protein>
    <submittedName>
        <fullName evidence="1">Cyclin-D3-1</fullName>
    </submittedName>
</protein>
<evidence type="ECO:0000313" key="1">
    <source>
        <dbReference type="EMBL" id="KAF7813283.1"/>
    </source>
</evidence>
<dbReference type="Proteomes" id="UP000634136">
    <property type="component" value="Unassembled WGS sequence"/>
</dbReference>
<dbReference type="Gene3D" id="1.10.472.10">
    <property type="entry name" value="Cyclin-like"/>
    <property type="match status" value="1"/>
</dbReference>
<keyword evidence="2" id="KW-1185">Reference proteome</keyword>